<evidence type="ECO:0000256" key="1">
    <source>
        <dbReference type="ARBA" id="ARBA00007274"/>
    </source>
</evidence>
<dbReference type="SMART" id="SM01266">
    <property type="entry name" value="Mac"/>
    <property type="match status" value="1"/>
</dbReference>
<dbReference type="PANTHER" id="PTHR23416">
    <property type="entry name" value="SIALIC ACID SYNTHASE-RELATED"/>
    <property type="match status" value="1"/>
</dbReference>
<dbReference type="PROSITE" id="PS00101">
    <property type="entry name" value="HEXAPEP_TRANSFERASES"/>
    <property type="match status" value="1"/>
</dbReference>
<sequence>MTEYEKMKEGQRFEGADPEINAGRANAFSRLNEINNANSHAVAQKKLTALLNHVGESSIINPPFYCEFGRQISIGNNSLINIGVTMLDGAPITIGDHVMIGPSVQLYTATHPIDFKARREWETYCLPIVIEDDVWIGGNAVINQGVTIGARSIVAANAVVNHDVPPDSMVGGTPAKLIKKLNT</sequence>
<keyword evidence="2" id="KW-0808">Transferase</keyword>
<name>A0ABQ6H049_9GAMM</name>
<dbReference type="Pfam" id="PF00132">
    <property type="entry name" value="Hexapep"/>
    <property type="match status" value="1"/>
</dbReference>
<evidence type="ECO:0000256" key="2">
    <source>
        <dbReference type="ARBA" id="ARBA00022679"/>
    </source>
</evidence>
<dbReference type="InterPro" id="IPR051159">
    <property type="entry name" value="Hexapeptide_acetyltransf"/>
</dbReference>
<evidence type="ECO:0000313" key="7">
    <source>
        <dbReference type="Proteomes" id="UP001157133"/>
    </source>
</evidence>
<feature type="domain" description="Maltose/galactoside acetyltransferase" evidence="5">
    <location>
        <begin position="4"/>
        <end position="56"/>
    </location>
</feature>
<evidence type="ECO:0000256" key="4">
    <source>
        <dbReference type="ARBA" id="ARBA00023315"/>
    </source>
</evidence>
<dbReference type="InterPro" id="IPR001451">
    <property type="entry name" value="Hexapep"/>
</dbReference>
<accession>A0ABQ6H049</accession>
<gene>
    <name evidence="6" type="ORF">theurythT_09620</name>
</gene>
<dbReference type="RefSeq" id="WP_284206845.1">
    <property type="nucleotide sequence ID" value="NZ_BSSU01000004.1"/>
</dbReference>
<organism evidence="6 7">
    <name type="scientific">Thalassotalea eurytherma</name>
    <dbReference type="NCBI Taxonomy" id="1144278"/>
    <lineage>
        <taxon>Bacteria</taxon>
        <taxon>Pseudomonadati</taxon>
        <taxon>Pseudomonadota</taxon>
        <taxon>Gammaproteobacteria</taxon>
        <taxon>Alteromonadales</taxon>
        <taxon>Colwelliaceae</taxon>
        <taxon>Thalassotalea</taxon>
    </lineage>
</organism>
<proteinExistence type="inferred from homology"/>
<comment type="caution">
    <text evidence="6">The sequence shown here is derived from an EMBL/GenBank/DDBJ whole genome shotgun (WGS) entry which is preliminary data.</text>
</comment>
<protein>
    <submittedName>
        <fullName evidence="6">Acetyltransferase</fullName>
    </submittedName>
</protein>
<comment type="similarity">
    <text evidence="1">Belongs to the transferase hexapeptide repeat family.</text>
</comment>
<dbReference type="InterPro" id="IPR024688">
    <property type="entry name" value="Mac_dom"/>
</dbReference>
<dbReference type="InterPro" id="IPR018357">
    <property type="entry name" value="Hexapep_transf_CS"/>
</dbReference>
<evidence type="ECO:0000259" key="5">
    <source>
        <dbReference type="SMART" id="SM01266"/>
    </source>
</evidence>
<dbReference type="Proteomes" id="UP001157133">
    <property type="component" value="Unassembled WGS sequence"/>
</dbReference>
<reference evidence="6 7" key="1">
    <citation type="submission" date="2023-03" db="EMBL/GenBank/DDBJ databases">
        <title>Draft genome sequence of Thalassotalea eurytherma JCM 18482T.</title>
        <authorList>
            <person name="Sawabe T."/>
        </authorList>
    </citation>
    <scope>NUCLEOTIDE SEQUENCE [LARGE SCALE GENOMIC DNA]</scope>
    <source>
        <strain evidence="6 7">JCM 18482</strain>
    </source>
</reference>
<evidence type="ECO:0000256" key="3">
    <source>
        <dbReference type="ARBA" id="ARBA00022737"/>
    </source>
</evidence>
<keyword evidence="7" id="KW-1185">Reference proteome</keyword>
<keyword evidence="4" id="KW-0012">Acyltransferase</keyword>
<dbReference type="PANTHER" id="PTHR23416:SF23">
    <property type="entry name" value="ACETYLTRANSFERASE C18B11.09C-RELATED"/>
    <property type="match status" value="1"/>
</dbReference>
<dbReference type="CDD" id="cd03357">
    <property type="entry name" value="LbH_MAT_GAT"/>
    <property type="match status" value="1"/>
</dbReference>
<dbReference type="EMBL" id="BSSU01000004">
    <property type="protein sequence ID" value="GLX81510.1"/>
    <property type="molecule type" value="Genomic_DNA"/>
</dbReference>
<evidence type="ECO:0000313" key="6">
    <source>
        <dbReference type="EMBL" id="GLX81510.1"/>
    </source>
</evidence>
<keyword evidence="3" id="KW-0677">Repeat</keyword>
<dbReference type="Gene3D" id="2.160.10.10">
    <property type="entry name" value="Hexapeptide repeat proteins"/>
    <property type="match status" value="1"/>
</dbReference>
<dbReference type="InterPro" id="IPR011004">
    <property type="entry name" value="Trimer_LpxA-like_sf"/>
</dbReference>
<dbReference type="SUPFAM" id="SSF51161">
    <property type="entry name" value="Trimeric LpxA-like enzymes"/>
    <property type="match status" value="1"/>
</dbReference>